<keyword evidence="10" id="KW-1185">Reference proteome</keyword>
<gene>
    <name evidence="9" type="ORF">SAE01_03480</name>
</gene>
<keyword evidence="3 9" id="KW-0808">Transferase</keyword>
<dbReference type="GO" id="GO:0016780">
    <property type="term" value="F:phosphotransferase activity, for other substituted phosphate groups"/>
    <property type="evidence" value="ECO:0007669"/>
    <property type="project" value="TreeGrafter"/>
</dbReference>
<comment type="similarity">
    <text evidence="2">Belongs to the bacterial sugar transferase family.</text>
</comment>
<dbReference type="GO" id="GO:0016020">
    <property type="term" value="C:membrane"/>
    <property type="evidence" value="ECO:0007669"/>
    <property type="project" value="UniProtKB-SubCell"/>
</dbReference>
<dbReference type="EMBL" id="BJYT01000001">
    <property type="protein sequence ID" value="GEO07852.1"/>
    <property type="molecule type" value="Genomic_DNA"/>
</dbReference>
<evidence type="ECO:0000256" key="1">
    <source>
        <dbReference type="ARBA" id="ARBA00004141"/>
    </source>
</evidence>
<evidence type="ECO:0000259" key="8">
    <source>
        <dbReference type="Pfam" id="PF02397"/>
    </source>
</evidence>
<feature type="transmembrane region" description="Helical" evidence="7">
    <location>
        <begin position="71"/>
        <end position="97"/>
    </location>
</feature>
<feature type="domain" description="Bacterial sugar transferase" evidence="8">
    <location>
        <begin position="236"/>
        <end position="419"/>
    </location>
</feature>
<evidence type="ECO:0000313" key="9">
    <source>
        <dbReference type="EMBL" id="GEO07852.1"/>
    </source>
</evidence>
<comment type="subcellular location">
    <subcellularLocation>
        <location evidence="1">Membrane</location>
        <topology evidence="1">Multi-pass membrane protein</topology>
    </subcellularLocation>
</comment>
<feature type="transmembrane region" description="Helical" evidence="7">
    <location>
        <begin position="12"/>
        <end position="33"/>
    </location>
</feature>
<evidence type="ECO:0000256" key="6">
    <source>
        <dbReference type="ARBA" id="ARBA00023136"/>
    </source>
</evidence>
<dbReference type="InterPro" id="IPR017475">
    <property type="entry name" value="EPS_sugar_tfrase"/>
</dbReference>
<dbReference type="PANTHER" id="PTHR30576">
    <property type="entry name" value="COLANIC BIOSYNTHESIS UDP-GLUCOSE LIPID CARRIER TRANSFERASE"/>
    <property type="match status" value="1"/>
</dbReference>
<reference evidence="9 10" key="1">
    <citation type="submission" date="2019-07" db="EMBL/GenBank/DDBJ databases">
        <title>Whole genome shotgun sequence of Segetibacter aerophilus NBRC 106135.</title>
        <authorList>
            <person name="Hosoyama A."/>
            <person name="Uohara A."/>
            <person name="Ohji S."/>
            <person name="Ichikawa N."/>
        </authorList>
    </citation>
    <scope>NUCLEOTIDE SEQUENCE [LARGE SCALE GENOMIC DNA]</scope>
    <source>
        <strain evidence="9 10">NBRC 106135</strain>
    </source>
</reference>
<evidence type="ECO:0000313" key="10">
    <source>
        <dbReference type="Proteomes" id="UP000321513"/>
    </source>
</evidence>
<keyword evidence="5 7" id="KW-1133">Transmembrane helix</keyword>
<accession>A0A512B7B5</accession>
<keyword evidence="4 7" id="KW-0812">Transmembrane</keyword>
<evidence type="ECO:0000256" key="5">
    <source>
        <dbReference type="ARBA" id="ARBA00022989"/>
    </source>
</evidence>
<dbReference type="AlphaFoldDB" id="A0A512B7B5"/>
<dbReference type="PANTHER" id="PTHR30576:SF0">
    <property type="entry name" value="UNDECAPRENYL-PHOSPHATE N-ACETYLGALACTOSAMINYL 1-PHOSPHATE TRANSFERASE-RELATED"/>
    <property type="match status" value="1"/>
</dbReference>
<feature type="transmembrane region" description="Helical" evidence="7">
    <location>
        <begin position="45"/>
        <end position="65"/>
    </location>
</feature>
<evidence type="ECO:0000256" key="3">
    <source>
        <dbReference type="ARBA" id="ARBA00022679"/>
    </source>
</evidence>
<evidence type="ECO:0000256" key="7">
    <source>
        <dbReference type="SAM" id="Phobius"/>
    </source>
</evidence>
<evidence type="ECO:0000256" key="4">
    <source>
        <dbReference type="ARBA" id="ARBA00022692"/>
    </source>
</evidence>
<dbReference type="Pfam" id="PF02397">
    <property type="entry name" value="Bac_transf"/>
    <property type="match status" value="1"/>
</dbReference>
<dbReference type="Proteomes" id="UP000321513">
    <property type="component" value="Unassembled WGS sequence"/>
</dbReference>
<dbReference type="NCBIfam" id="TIGR03025">
    <property type="entry name" value="EPS_sugtrans"/>
    <property type="match status" value="1"/>
</dbReference>
<name>A0A512B7B5_9BACT</name>
<feature type="transmembrane region" description="Helical" evidence="7">
    <location>
        <begin position="241"/>
        <end position="263"/>
    </location>
</feature>
<sequence length="427" mass="50298">MQNVPVQKEYITLFLINNGAWVLCAYITALYIGKQNSTDNFFKRSVVSFFLFSGISLFSIFLYNFSFSRLFVVLVFIGFGTTVLISRTLYVGAAYYLRKQYPLNKKVIVIGHNELSKRLVENFTRYYKSISVAGFFEDDEYEPASASIPMLGRINDSVQYAIENNISEIYSTVSPERNFYIYELAQLAETNFIRFKFVPDFRMFINRKVHIDFARNIPVLSLRTEPLENVDSQIKKRSFDIIFSTFVIFFLLSWLVPFIAILIKLESRGPVFFTQLRSGKNNNPFLCYKFRSLKVNHEAHHKQVTRNDDRFTRIGSFLRKSNIDELPQFFNVFRGEMSVVGPRPHMLKHTEEYSQMLNHYMIRHYVKPGVTGWAQINGYRGEIKKKKDLRGRIEHDIWYMENWTMWLDLRIIVLTVYKSIRGDKNAF</sequence>
<dbReference type="InterPro" id="IPR003362">
    <property type="entry name" value="Bact_transf"/>
</dbReference>
<comment type="caution">
    <text evidence="9">The sequence shown here is derived from an EMBL/GenBank/DDBJ whole genome shotgun (WGS) entry which is preliminary data.</text>
</comment>
<dbReference type="InterPro" id="IPR017473">
    <property type="entry name" value="Undecaprenyl-P_gluc_Ptfrase"/>
</dbReference>
<protein>
    <submittedName>
        <fullName evidence="9">Undecaprenyl-phosphate glucose phosphotransferase</fullName>
    </submittedName>
</protein>
<dbReference type="Gene3D" id="3.40.50.720">
    <property type="entry name" value="NAD(P)-binding Rossmann-like Domain"/>
    <property type="match status" value="1"/>
</dbReference>
<organism evidence="9 10">
    <name type="scientific">Segetibacter aerophilus</name>
    <dbReference type="NCBI Taxonomy" id="670293"/>
    <lineage>
        <taxon>Bacteria</taxon>
        <taxon>Pseudomonadati</taxon>
        <taxon>Bacteroidota</taxon>
        <taxon>Chitinophagia</taxon>
        <taxon>Chitinophagales</taxon>
        <taxon>Chitinophagaceae</taxon>
        <taxon>Segetibacter</taxon>
    </lineage>
</organism>
<proteinExistence type="inferred from homology"/>
<evidence type="ECO:0000256" key="2">
    <source>
        <dbReference type="ARBA" id="ARBA00006464"/>
    </source>
</evidence>
<dbReference type="Pfam" id="PF13727">
    <property type="entry name" value="CoA_binding_3"/>
    <property type="match status" value="1"/>
</dbReference>
<keyword evidence="6 7" id="KW-0472">Membrane</keyword>
<dbReference type="NCBIfam" id="TIGR03023">
    <property type="entry name" value="WcaJ_sugtrans"/>
    <property type="match status" value="1"/>
</dbReference>